<dbReference type="InterPro" id="IPR036097">
    <property type="entry name" value="HisK_dim/P_sf"/>
</dbReference>
<keyword evidence="12" id="KW-0902">Two-component regulatory system</keyword>
<evidence type="ECO:0000256" key="6">
    <source>
        <dbReference type="ARBA" id="ARBA00022679"/>
    </source>
</evidence>
<name>A0A5C6B148_9PLAN</name>
<comment type="caution">
    <text evidence="20">The sequence shown here is derived from an EMBL/GenBank/DDBJ whole genome shotgun (WGS) entry which is preliminary data.</text>
</comment>
<evidence type="ECO:0000256" key="16">
    <source>
        <dbReference type="SAM" id="MobiDB-lite"/>
    </source>
</evidence>
<reference evidence="20 21" key="1">
    <citation type="submission" date="2019-02" db="EMBL/GenBank/DDBJ databases">
        <title>Deep-cultivation of Planctomycetes and their phenomic and genomic characterization uncovers novel biology.</title>
        <authorList>
            <person name="Wiegand S."/>
            <person name="Jogler M."/>
            <person name="Boedeker C."/>
            <person name="Pinto D."/>
            <person name="Vollmers J."/>
            <person name="Rivas-Marin E."/>
            <person name="Kohn T."/>
            <person name="Peeters S.H."/>
            <person name="Heuer A."/>
            <person name="Rast P."/>
            <person name="Oberbeckmann S."/>
            <person name="Bunk B."/>
            <person name="Jeske O."/>
            <person name="Meyerdierks A."/>
            <person name="Storesund J.E."/>
            <person name="Kallscheuer N."/>
            <person name="Luecker S."/>
            <person name="Lage O.M."/>
            <person name="Pohl T."/>
            <person name="Merkel B.J."/>
            <person name="Hornburger P."/>
            <person name="Mueller R.-W."/>
            <person name="Bruemmer F."/>
            <person name="Labrenz M."/>
            <person name="Spormann A.M."/>
            <person name="Op Den Camp H."/>
            <person name="Overmann J."/>
            <person name="Amann R."/>
            <person name="Jetten M.S.M."/>
            <person name="Mascher T."/>
            <person name="Medema M.H."/>
            <person name="Devos D.P."/>
            <person name="Kaster A.-K."/>
            <person name="Ovreas L."/>
            <person name="Rohde M."/>
            <person name="Galperin M.Y."/>
            <person name="Jogler C."/>
        </authorList>
    </citation>
    <scope>NUCLEOTIDE SEQUENCE [LARGE SCALE GENOMIC DNA]</scope>
    <source>
        <strain evidence="20 21">CA54</strain>
    </source>
</reference>
<dbReference type="InterPro" id="IPR004358">
    <property type="entry name" value="Sig_transdc_His_kin-like_C"/>
</dbReference>
<dbReference type="CDD" id="cd16922">
    <property type="entry name" value="HATPase_EvgS-ArcB-TorS-like"/>
    <property type="match status" value="1"/>
</dbReference>
<comment type="subcellular location">
    <subcellularLocation>
        <location evidence="2">Cell membrane</location>
        <topology evidence="2">Multi-pass membrane protein</topology>
    </subcellularLocation>
</comment>
<evidence type="ECO:0000256" key="9">
    <source>
        <dbReference type="ARBA" id="ARBA00022777"/>
    </source>
</evidence>
<proteinExistence type="predicted"/>
<keyword evidence="13" id="KW-0472">Membrane</keyword>
<dbReference type="CDD" id="cd00082">
    <property type="entry name" value="HisKA"/>
    <property type="match status" value="1"/>
</dbReference>
<feature type="region of interest" description="Disordered" evidence="16">
    <location>
        <begin position="398"/>
        <end position="417"/>
    </location>
</feature>
<dbReference type="Pfam" id="PF00512">
    <property type="entry name" value="HisKA"/>
    <property type="match status" value="1"/>
</dbReference>
<dbReference type="Gene3D" id="3.40.50.2300">
    <property type="match status" value="1"/>
</dbReference>
<protein>
    <recommendedName>
        <fullName evidence="3">histidine kinase</fullName>
        <ecNumber evidence="3">2.7.13.3</ecNumber>
    </recommendedName>
</protein>
<evidence type="ECO:0000256" key="10">
    <source>
        <dbReference type="ARBA" id="ARBA00022840"/>
    </source>
</evidence>
<sequence>MRQVGDNQTRDKLPASRAYSASNKLLRRLWAVMRARWTDGARDAFCRYRGLFLKQSCHESPLEKRQDVNRRLLDELLSQNDFDKSIRQFLRWLIPDQQQGFAVLLESNPIDDLPVRSRGLSQASRRKLTVDHELYEQLRFQPHLILSGRELRESALFRCLTTCDRRKVNELYLTRLGDAGGDFDVIVATNGFSMDVASPQQPGFTTEIIDCLSELRIRNRNNRAQQFGTRIGDAIAKIQTVTQAAGDSPVNLITHYVNQLREVLGVDRVSLLVLHDSSPMSRLAVGAIPVPRGIELAWQAHEDRLAHVCADRRQVLSFDITELQRFEIQSLIGGAVVSPVMQSDRVFAVLCVTSRNRLSMPLHAEQLAQGCSECIQDALASLLESTTNDAQLALPTAVLSQEQSPQANSEQQNPKLAKAEQAKRDFLAIMSHEIRNPMHGIVGMTQLALETNLTGKQREYLEAAQSSSETLLTLLNDILDYSKLESHQFQLALAAFELRGQVERMLLPFRHLALKNGLDLSCHIDHDVPNVLTGDAHRLKQVLANLLGNAFKFTKRGRIVLSVCIKKTMNSEVLLEFSVSDTGIGIAEEKMPHIFERYMQADRSTAISYGGSGLGLSICKELVELMDGELLAKSELGHGSLFSFTARFEMSPGQSASLETDHHTISDALTFRSMRVLLADDDPVNRCVGLEVLQKHGHQVTVVDNGAKAVAAVQRTEFDIVLLDIQMPVLDGVSAAREIREWECTRNRRVNIIAMTGQEGERETARCLNAGMDACLEKPIDIHVLRKAVANITESSHVYKENRKDAFCDLAVVQYEELLARVEGDVQLAKELLEMFVAGGEKYLSDLRGAIENQNLEAALLAAHQLKGAARSIGANKLAATTRQMEHLEEAQIGDAQCIYRAIKEAIQQIDQYAASLD</sequence>
<dbReference type="PANTHER" id="PTHR45339">
    <property type="entry name" value="HYBRID SIGNAL TRANSDUCTION HISTIDINE KINASE J"/>
    <property type="match status" value="1"/>
</dbReference>
<dbReference type="OrthoDB" id="9762493at2"/>
<keyword evidence="21" id="KW-1185">Reference proteome</keyword>
<evidence type="ECO:0000256" key="2">
    <source>
        <dbReference type="ARBA" id="ARBA00004651"/>
    </source>
</evidence>
<dbReference type="PROSITE" id="PS50894">
    <property type="entry name" value="HPT"/>
    <property type="match status" value="1"/>
</dbReference>
<dbReference type="PROSITE" id="PS50110">
    <property type="entry name" value="RESPONSE_REGULATORY"/>
    <property type="match status" value="1"/>
</dbReference>
<keyword evidence="7" id="KW-0812">Transmembrane</keyword>
<dbReference type="SMART" id="SM00073">
    <property type="entry name" value="HPT"/>
    <property type="match status" value="1"/>
</dbReference>
<dbReference type="SUPFAM" id="SSF47384">
    <property type="entry name" value="Homodimeric domain of signal transducing histidine kinase"/>
    <property type="match status" value="1"/>
</dbReference>
<dbReference type="PROSITE" id="PS50109">
    <property type="entry name" value="HIS_KIN"/>
    <property type="match status" value="1"/>
</dbReference>
<dbReference type="InterPro" id="IPR029016">
    <property type="entry name" value="GAF-like_dom_sf"/>
</dbReference>
<dbReference type="SMART" id="SM00448">
    <property type="entry name" value="REC"/>
    <property type="match status" value="1"/>
</dbReference>
<dbReference type="Proteomes" id="UP000320735">
    <property type="component" value="Unassembled WGS sequence"/>
</dbReference>
<dbReference type="Gene3D" id="3.30.450.40">
    <property type="match status" value="1"/>
</dbReference>
<dbReference type="EC" id="2.7.13.3" evidence="3"/>
<evidence type="ECO:0000256" key="11">
    <source>
        <dbReference type="ARBA" id="ARBA00022989"/>
    </source>
</evidence>
<dbReference type="InterPro" id="IPR008207">
    <property type="entry name" value="Sig_transdc_His_kin_Hpt_dom"/>
</dbReference>
<evidence type="ECO:0000256" key="8">
    <source>
        <dbReference type="ARBA" id="ARBA00022741"/>
    </source>
</evidence>
<keyword evidence="5 15" id="KW-0597">Phosphoprotein</keyword>
<dbReference type="FunFam" id="3.30.565.10:FF:000010">
    <property type="entry name" value="Sensor histidine kinase RcsC"/>
    <property type="match status" value="1"/>
</dbReference>
<dbReference type="InterPro" id="IPR003661">
    <property type="entry name" value="HisK_dim/P_dom"/>
</dbReference>
<dbReference type="Pfam" id="PF01590">
    <property type="entry name" value="GAF"/>
    <property type="match status" value="1"/>
</dbReference>
<dbReference type="PRINTS" id="PR00344">
    <property type="entry name" value="BCTRLSENSOR"/>
</dbReference>
<evidence type="ECO:0000256" key="7">
    <source>
        <dbReference type="ARBA" id="ARBA00022692"/>
    </source>
</evidence>
<evidence type="ECO:0000256" key="14">
    <source>
        <dbReference type="PROSITE-ProRule" id="PRU00110"/>
    </source>
</evidence>
<feature type="domain" description="Response regulatory" evidence="18">
    <location>
        <begin position="675"/>
        <end position="793"/>
    </location>
</feature>
<evidence type="ECO:0000256" key="5">
    <source>
        <dbReference type="ARBA" id="ARBA00022553"/>
    </source>
</evidence>
<dbReference type="SUPFAM" id="SSF55781">
    <property type="entry name" value="GAF domain-like"/>
    <property type="match status" value="1"/>
</dbReference>
<dbReference type="SMART" id="SM00387">
    <property type="entry name" value="HATPase_c"/>
    <property type="match status" value="1"/>
</dbReference>
<dbReference type="Gene3D" id="1.10.287.130">
    <property type="match status" value="1"/>
</dbReference>
<evidence type="ECO:0000259" key="19">
    <source>
        <dbReference type="PROSITE" id="PS50894"/>
    </source>
</evidence>
<dbReference type="Pfam" id="PF01627">
    <property type="entry name" value="Hpt"/>
    <property type="match status" value="1"/>
</dbReference>
<keyword evidence="6 20" id="KW-0808">Transferase</keyword>
<evidence type="ECO:0000256" key="12">
    <source>
        <dbReference type="ARBA" id="ARBA00023012"/>
    </source>
</evidence>
<comment type="catalytic activity">
    <reaction evidence="1">
        <text>ATP + protein L-histidine = ADP + protein N-phospho-L-histidine.</text>
        <dbReference type="EC" id="2.7.13.3"/>
    </reaction>
</comment>
<evidence type="ECO:0000259" key="17">
    <source>
        <dbReference type="PROSITE" id="PS50109"/>
    </source>
</evidence>
<feature type="modified residue" description="Phosphohistidine" evidence="14">
    <location>
        <position position="864"/>
    </location>
</feature>
<keyword evidence="10" id="KW-0067">ATP-binding</keyword>
<dbReference type="SUPFAM" id="SSF47226">
    <property type="entry name" value="Histidine-containing phosphotransfer domain, HPT domain"/>
    <property type="match status" value="1"/>
</dbReference>
<keyword evidence="11" id="KW-1133">Transmembrane helix</keyword>
<dbReference type="InterPro" id="IPR003018">
    <property type="entry name" value="GAF"/>
</dbReference>
<evidence type="ECO:0000313" key="20">
    <source>
        <dbReference type="EMBL" id="TWU05132.1"/>
    </source>
</evidence>
<organism evidence="20 21">
    <name type="scientific">Symmachiella macrocystis</name>
    <dbReference type="NCBI Taxonomy" id="2527985"/>
    <lineage>
        <taxon>Bacteria</taxon>
        <taxon>Pseudomonadati</taxon>
        <taxon>Planctomycetota</taxon>
        <taxon>Planctomycetia</taxon>
        <taxon>Planctomycetales</taxon>
        <taxon>Planctomycetaceae</taxon>
        <taxon>Symmachiella</taxon>
    </lineage>
</organism>
<dbReference type="InterPro" id="IPR011006">
    <property type="entry name" value="CheY-like_superfamily"/>
</dbReference>
<keyword evidence="9" id="KW-0418">Kinase</keyword>
<keyword evidence="4" id="KW-1003">Cell membrane</keyword>
<dbReference type="SMART" id="SM00388">
    <property type="entry name" value="HisKA"/>
    <property type="match status" value="1"/>
</dbReference>
<accession>A0A5C6B148</accession>
<dbReference type="SUPFAM" id="SSF55874">
    <property type="entry name" value="ATPase domain of HSP90 chaperone/DNA topoisomerase II/histidine kinase"/>
    <property type="match status" value="1"/>
</dbReference>
<dbReference type="GO" id="GO:0005886">
    <property type="term" value="C:plasma membrane"/>
    <property type="evidence" value="ECO:0007669"/>
    <property type="project" value="UniProtKB-SubCell"/>
</dbReference>
<dbReference type="Gene3D" id="1.20.120.160">
    <property type="entry name" value="HPT domain"/>
    <property type="match status" value="1"/>
</dbReference>
<feature type="domain" description="HPt" evidence="19">
    <location>
        <begin position="825"/>
        <end position="918"/>
    </location>
</feature>
<dbReference type="Gene3D" id="3.30.565.10">
    <property type="entry name" value="Histidine kinase-like ATPase, C-terminal domain"/>
    <property type="match status" value="1"/>
</dbReference>
<dbReference type="AlphaFoldDB" id="A0A5C6B148"/>
<evidence type="ECO:0000259" key="18">
    <source>
        <dbReference type="PROSITE" id="PS50110"/>
    </source>
</evidence>
<evidence type="ECO:0000313" key="21">
    <source>
        <dbReference type="Proteomes" id="UP000320735"/>
    </source>
</evidence>
<dbReference type="InterPro" id="IPR001789">
    <property type="entry name" value="Sig_transdc_resp-reg_receiver"/>
</dbReference>
<evidence type="ECO:0000256" key="15">
    <source>
        <dbReference type="PROSITE-ProRule" id="PRU00169"/>
    </source>
</evidence>
<dbReference type="Pfam" id="PF02518">
    <property type="entry name" value="HATPase_c"/>
    <property type="match status" value="1"/>
</dbReference>
<dbReference type="GO" id="GO:0005524">
    <property type="term" value="F:ATP binding"/>
    <property type="evidence" value="ECO:0007669"/>
    <property type="project" value="UniProtKB-KW"/>
</dbReference>
<feature type="compositionally biased region" description="Polar residues" evidence="16">
    <location>
        <begin position="398"/>
        <end position="414"/>
    </location>
</feature>
<dbReference type="EMBL" id="SJPP01000004">
    <property type="protein sequence ID" value="TWU05132.1"/>
    <property type="molecule type" value="Genomic_DNA"/>
</dbReference>
<dbReference type="SUPFAM" id="SSF52172">
    <property type="entry name" value="CheY-like"/>
    <property type="match status" value="1"/>
</dbReference>
<dbReference type="InterPro" id="IPR005467">
    <property type="entry name" value="His_kinase_dom"/>
</dbReference>
<dbReference type="Pfam" id="PF00072">
    <property type="entry name" value="Response_reg"/>
    <property type="match status" value="1"/>
</dbReference>
<evidence type="ECO:0000256" key="3">
    <source>
        <dbReference type="ARBA" id="ARBA00012438"/>
    </source>
</evidence>
<dbReference type="InterPro" id="IPR003594">
    <property type="entry name" value="HATPase_dom"/>
</dbReference>
<dbReference type="InterPro" id="IPR036890">
    <property type="entry name" value="HATPase_C_sf"/>
</dbReference>
<evidence type="ECO:0000256" key="4">
    <source>
        <dbReference type="ARBA" id="ARBA00022475"/>
    </source>
</evidence>
<gene>
    <name evidence="20" type="primary">rpfC_2</name>
    <name evidence="20" type="ORF">CA54_58200</name>
</gene>
<feature type="domain" description="Histidine kinase" evidence="17">
    <location>
        <begin position="429"/>
        <end position="650"/>
    </location>
</feature>
<dbReference type="PANTHER" id="PTHR45339:SF1">
    <property type="entry name" value="HYBRID SIGNAL TRANSDUCTION HISTIDINE KINASE J"/>
    <property type="match status" value="1"/>
</dbReference>
<keyword evidence="8" id="KW-0547">Nucleotide-binding</keyword>
<dbReference type="InterPro" id="IPR036641">
    <property type="entry name" value="HPT_dom_sf"/>
</dbReference>
<dbReference type="CDD" id="cd17546">
    <property type="entry name" value="REC_hyHK_CKI1_RcsC-like"/>
    <property type="match status" value="1"/>
</dbReference>
<evidence type="ECO:0000256" key="13">
    <source>
        <dbReference type="ARBA" id="ARBA00023136"/>
    </source>
</evidence>
<feature type="modified residue" description="4-aspartylphosphate" evidence="15">
    <location>
        <position position="724"/>
    </location>
</feature>
<dbReference type="GO" id="GO:0000155">
    <property type="term" value="F:phosphorelay sensor kinase activity"/>
    <property type="evidence" value="ECO:0007669"/>
    <property type="project" value="InterPro"/>
</dbReference>
<dbReference type="CDD" id="cd00088">
    <property type="entry name" value="HPT"/>
    <property type="match status" value="1"/>
</dbReference>
<evidence type="ECO:0000256" key="1">
    <source>
        <dbReference type="ARBA" id="ARBA00000085"/>
    </source>
</evidence>